<keyword evidence="3" id="KW-0812">Transmembrane</keyword>
<dbReference type="WBParaSite" id="jg5417">
    <property type="protein sequence ID" value="jg5417"/>
    <property type="gene ID" value="jg5417"/>
</dbReference>
<comment type="caution">
    <text evidence="2">Lacks conserved residue(s) required for the propagation of feature annotation.</text>
</comment>
<name>A0A915EFS5_9BILA</name>
<protein>
    <submittedName>
        <fullName evidence="5">Uncharacterized protein</fullName>
    </submittedName>
</protein>
<evidence type="ECO:0000256" key="1">
    <source>
        <dbReference type="ARBA" id="ARBA00023157"/>
    </source>
</evidence>
<dbReference type="AlphaFoldDB" id="A0A915EFS5"/>
<sequence length="219" mass="24897">MAIRTQIISSISNKLFSHLFCRSPYYLVLFSLLQLSIWMDTAVGYQDMYGTGGMQQQQRHDPNGMVQPHTLCHEQWQWECEQEKECIAKYDLCDGVAQCSDASDESEKNCRNYRYLQDHHQPAAPIPAAPVPPATNKPSIVSTTTTSKAVSKPVDNPNSKLRMEYLLLVLAFFVVFAGIIHTILKKRKKRFSSSGIRGFRKGESLVEDEDDLLISQMYT</sequence>
<keyword evidence="4" id="KW-1185">Reference proteome</keyword>
<organism evidence="4 5">
    <name type="scientific">Ditylenchus dipsaci</name>
    <dbReference type="NCBI Taxonomy" id="166011"/>
    <lineage>
        <taxon>Eukaryota</taxon>
        <taxon>Metazoa</taxon>
        <taxon>Ecdysozoa</taxon>
        <taxon>Nematoda</taxon>
        <taxon>Chromadorea</taxon>
        <taxon>Rhabditida</taxon>
        <taxon>Tylenchina</taxon>
        <taxon>Tylenchomorpha</taxon>
        <taxon>Sphaerularioidea</taxon>
        <taxon>Anguinidae</taxon>
        <taxon>Anguininae</taxon>
        <taxon>Ditylenchus</taxon>
    </lineage>
</organism>
<dbReference type="Proteomes" id="UP000887574">
    <property type="component" value="Unplaced"/>
</dbReference>
<dbReference type="InterPro" id="IPR036055">
    <property type="entry name" value="LDL_receptor-like_sf"/>
</dbReference>
<keyword evidence="1" id="KW-1015">Disulfide bond</keyword>
<reference evidence="5" key="1">
    <citation type="submission" date="2022-11" db="UniProtKB">
        <authorList>
            <consortium name="WormBaseParasite"/>
        </authorList>
    </citation>
    <scope>IDENTIFICATION</scope>
</reference>
<keyword evidence="3" id="KW-0472">Membrane</keyword>
<evidence type="ECO:0000256" key="2">
    <source>
        <dbReference type="PROSITE-ProRule" id="PRU00124"/>
    </source>
</evidence>
<feature type="transmembrane region" description="Helical" evidence="3">
    <location>
        <begin position="165"/>
        <end position="184"/>
    </location>
</feature>
<dbReference type="SMART" id="SM00192">
    <property type="entry name" value="LDLa"/>
    <property type="match status" value="1"/>
</dbReference>
<evidence type="ECO:0000313" key="5">
    <source>
        <dbReference type="WBParaSite" id="jg5417"/>
    </source>
</evidence>
<dbReference type="PROSITE" id="PS50068">
    <property type="entry name" value="LDLRA_2"/>
    <property type="match status" value="1"/>
</dbReference>
<dbReference type="InterPro" id="IPR023415">
    <property type="entry name" value="LDLR_class-A_CS"/>
</dbReference>
<dbReference type="CDD" id="cd00112">
    <property type="entry name" value="LDLa"/>
    <property type="match status" value="1"/>
</dbReference>
<keyword evidence="3" id="KW-1133">Transmembrane helix</keyword>
<dbReference type="SUPFAM" id="SSF57424">
    <property type="entry name" value="LDL receptor-like module"/>
    <property type="match status" value="1"/>
</dbReference>
<accession>A0A915EFS5</accession>
<evidence type="ECO:0000256" key="3">
    <source>
        <dbReference type="SAM" id="Phobius"/>
    </source>
</evidence>
<dbReference type="InterPro" id="IPR002172">
    <property type="entry name" value="LDrepeatLR_classA_rpt"/>
</dbReference>
<dbReference type="PROSITE" id="PS01209">
    <property type="entry name" value="LDLRA_1"/>
    <property type="match status" value="1"/>
</dbReference>
<proteinExistence type="predicted"/>
<dbReference type="Gene3D" id="2.40.128.620">
    <property type="match status" value="1"/>
</dbReference>
<feature type="transmembrane region" description="Helical" evidence="3">
    <location>
        <begin position="20"/>
        <end position="39"/>
    </location>
</feature>
<evidence type="ECO:0000313" key="4">
    <source>
        <dbReference type="Proteomes" id="UP000887574"/>
    </source>
</evidence>